<feature type="non-terminal residue" evidence="1">
    <location>
        <position position="1"/>
    </location>
</feature>
<dbReference type="AlphaFoldDB" id="A0A820S838"/>
<gene>
    <name evidence="1" type="ORF">OXD698_LOCUS54326</name>
</gene>
<reference evidence="1" key="1">
    <citation type="submission" date="2021-02" db="EMBL/GenBank/DDBJ databases">
        <authorList>
            <person name="Nowell W R."/>
        </authorList>
    </citation>
    <scope>NUCLEOTIDE SEQUENCE</scope>
</reference>
<comment type="caution">
    <text evidence="1">The sequence shown here is derived from an EMBL/GenBank/DDBJ whole genome shotgun (WGS) entry which is preliminary data.</text>
</comment>
<dbReference type="Proteomes" id="UP000663844">
    <property type="component" value="Unassembled WGS sequence"/>
</dbReference>
<evidence type="ECO:0000313" key="2">
    <source>
        <dbReference type="Proteomes" id="UP000663844"/>
    </source>
</evidence>
<dbReference type="PANTHER" id="PTHR28601">
    <property type="entry name" value="COILED-COIL DOMAIN-CONTAINING PROTEIN 24"/>
    <property type="match status" value="1"/>
</dbReference>
<dbReference type="Pfam" id="PF15669">
    <property type="entry name" value="CCDC24"/>
    <property type="match status" value="1"/>
</dbReference>
<protein>
    <submittedName>
        <fullName evidence="1">Uncharacterized protein</fullName>
    </submittedName>
</protein>
<dbReference type="EMBL" id="CAJOAZ010032738">
    <property type="protein sequence ID" value="CAF4449822.1"/>
    <property type="molecule type" value="Genomic_DNA"/>
</dbReference>
<organism evidence="1 2">
    <name type="scientific">Adineta steineri</name>
    <dbReference type="NCBI Taxonomy" id="433720"/>
    <lineage>
        <taxon>Eukaryota</taxon>
        <taxon>Metazoa</taxon>
        <taxon>Spiralia</taxon>
        <taxon>Gnathifera</taxon>
        <taxon>Rotifera</taxon>
        <taxon>Eurotatoria</taxon>
        <taxon>Bdelloidea</taxon>
        <taxon>Adinetida</taxon>
        <taxon>Adinetidae</taxon>
        <taxon>Adineta</taxon>
    </lineage>
</organism>
<feature type="non-terminal residue" evidence="1">
    <location>
        <position position="121"/>
    </location>
</feature>
<proteinExistence type="predicted"/>
<evidence type="ECO:0000313" key="1">
    <source>
        <dbReference type="EMBL" id="CAF4449822.1"/>
    </source>
</evidence>
<accession>A0A820S838</accession>
<sequence>FEPYDKPISTWKTLVTNLNSAERDYVKSYLGQSLVEQCEEIEGEIDSLLDIWRDYRNETVANCTNPTIHSLAEPPVLRQRLTTEIEFFVKHIHEQCANNDQILRRRLSNGHNWNAINYALV</sequence>
<dbReference type="InterPro" id="IPR031367">
    <property type="entry name" value="CCDC24"/>
</dbReference>
<name>A0A820S838_9BILA</name>
<dbReference type="PANTHER" id="PTHR28601:SF1">
    <property type="entry name" value="COILED-COIL DOMAIN-CONTAINING PROTEIN 24"/>
    <property type="match status" value="1"/>
</dbReference>